<reference evidence="2 3" key="1">
    <citation type="submission" date="2019-02" db="EMBL/GenBank/DDBJ databases">
        <title>Deep-cultivation of Planctomycetes and their phenomic and genomic characterization uncovers novel biology.</title>
        <authorList>
            <person name="Wiegand S."/>
            <person name="Jogler M."/>
            <person name="Boedeker C."/>
            <person name="Pinto D."/>
            <person name="Vollmers J."/>
            <person name="Rivas-Marin E."/>
            <person name="Kohn T."/>
            <person name="Peeters S.H."/>
            <person name="Heuer A."/>
            <person name="Rast P."/>
            <person name="Oberbeckmann S."/>
            <person name="Bunk B."/>
            <person name="Jeske O."/>
            <person name="Meyerdierks A."/>
            <person name="Storesund J.E."/>
            <person name="Kallscheuer N."/>
            <person name="Luecker S."/>
            <person name="Lage O.M."/>
            <person name="Pohl T."/>
            <person name="Merkel B.J."/>
            <person name="Hornburger P."/>
            <person name="Mueller R.-W."/>
            <person name="Bruemmer F."/>
            <person name="Labrenz M."/>
            <person name="Spormann A.M."/>
            <person name="Op den Camp H."/>
            <person name="Overmann J."/>
            <person name="Amann R."/>
            <person name="Jetten M.S.M."/>
            <person name="Mascher T."/>
            <person name="Medema M.H."/>
            <person name="Devos D.P."/>
            <person name="Kaster A.-K."/>
            <person name="Ovreas L."/>
            <person name="Rohde M."/>
            <person name="Galperin M.Y."/>
            <person name="Jogler C."/>
        </authorList>
    </citation>
    <scope>NUCLEOTIDE SEQUENCE [LARGE SCALE GENOMIC DNA]</scope>
    <source>
        <strain evidence="2 3">Mal48</strain>
    </source>
</reference>
<evidence type="ECO:0000313" key="3">
    <source>
        <dbReference type="Proteomes" id="UP000315724"/>
    </source>
</evidence>
<proteinExistence type="predicted"/>
<keyword evidence="1" id="KW-0732">Signal</keyword>
<dbReference type="KEGG" id="tpol:Mal48_06520"/>
<evidence type="ECO:0000313" key="2">
    <source>
        <dbReference type="EMBL" id="QDT31419.1"/>
    </source>
</evidence>
<feature type="signal peptide" evidence="1">
    <location>
        <begin position="1"/>
        <end position="23"/>
    </location>
</feature>
<sequence precursor="true">MTSFATKIMFVCLFTAFSSIATAGDFGSRMSEEEYYFLVSIGVIVEDFAPMDEVPAKNQTSKSYTTNTTQADVKGVSGLDLGSGRIKGLAGLDLGSGRITGVSGLDLGSSRFK</sequence>
<evidence type="ECO:0000256" key="1">
    <source>
        <dbReference type="SAM" id="SignalP"/>
    </source>
</evidence>
<accession>A0A517QIG2</accession>
<protein>
    <submittedName>
        <fullName evidence="2">Uncharacterized protein</fullName>
    </submittedName>
</protein>
<dbReference type="RefSeq" id="WP_145195959.1">
    <property type="nucleotide sequence ID" value="NZ_CP036267.1"/>
</dbReference>
<feature type="chain" id="PRO_5021724232" evidence="1">
    <location>
        <begin position="24"/>
        <end position="113"/>
    </location>
</feature>
<keyword evidence="3" id="KW-1185">Reference proteome</keyword>
<organism evidence="2 3">
    <name type="scientific">Thalassoglobus polymorphus</name>
    <dbReference type="NCBI Taxonomy" id="2527994"/>
    <lineage>
        <taxon>Bacteria</taxon>
        <taxon>Pseudomonadati</taxon>
        <taxon>Planctomycetota</taxon>
        <taxon>Planctomycetia</taxon>
        <taxon>Planctomycetales</taxon>
        <taxon>Planctomycetaceae</taxon>
        <taxon>Thalassoglobus</taxon>
    </lineage>
</organism>
<gene>
    <name evidence="2" type="ORF">Mal48_06520</name>
</gene>
<name>A0A517QIG2_9PLAN</name>
<dbReference type="EMBL" id="CP036267">
    <property type="protein sequence ID" value="QDT31419.1"/>
    <property type="molecule type" value="Genomic_DNA"/>
</dbReference>
<dbReference type="Proteomes" id="UP000315724">
    <property type="component" value="Chromosome"/>
</dbReference>
<dbReference type="AlphaFoldDB" id="A0A517QIG2"/>